<dbReference type="KEGG" id="tpx:Turpa_3308"/>
<evidence type="ECO:0000313" key="1">
    <source>
        <dbReference type="EMBL" id="AFM13946.1"/>
    </source>
</evidence>
<reference evidence="1 2" key="1">
    <citation type="submission" date="2012-06" db="EMBL/GenBank/DDBJ databases">
        <title>The complete chromosome of genome of Turneriella parva DSM 21527.</title>
        <authorList>
            <consortium name="US DOE Joint Genome Institute (JGI-PGF)"/>
            <person name="Lucas S."/>
            <person name="Han J."/>
            <person name="Lapidus A."/>
            <person name="Bruce D."/>
            <person name="Goodwin L."/>
            <person name="Pitluck S."/>
            <person name="Peters L."/>
            <person name="Kyrpides N."/>
            <person name="Mavromatis K."/>
            <person name="Ivanova N."/>
            <person name="Mikhailova N."/>
            <person name="Chertkov O."/>
            <person name="Detter J.C."/>
            <person name="Tapia R."/>
            <person name="Han C."/>
            <person name="Land M."/>
            <person name="Hauser L."/>
            <person name="Markowitz V."/>
            <person name="Cheng J.-F."/>
            <person name="Hugenholtz P."/>
            <person name="Woyke T."/>
            <person name="Wu D."/>
            <person name="Gronow S."/>
            <person name="Wellnitz S."/>
            <person name="Brambilla E."/>
            <person name="Klenk H.-P."/>
            <person name="Eisen J.A."/>
        </authorList>
    </citation>
    <scope>NUCLEOTIDE SEQUENCE [LARGE SCALE GENOMIC DNA]</scope>
    <source>
        <strain evidence="2">ATCC BAA-1111 / DSM 21527 / NCTC 11395 / H</strain>
    </source>
</reference>
<dbReference type="RefSeq" id="WP_014804445.1">
    <property type="nucleotide sequence ID" value="NC_018020.1"/>
</dbReference>
<proteinExistence type="predicted"/>
<accession>I4B9I9</accession>
<dbReference type="HOGENOM" id="CLU_1585757_0_0_12"/>
<organism evidence="1 2">
    <name type="scientific">Turneriella parva (strain ATCC BAA-1111 / DSM 21527 / NCTC 11395 / H)</name>
    <name type="common">Leptospira parva</name>
    <dbReference type="NCBI Taxonomy" id="869212"/>
    <lineage>
        <taxon>Bacteria</taxon>
        <taxon>Pseudomonadati</taxon>
        <taxon>Spirochaetota</taxon>
        <taxon>Spirochaetia</taxon>
        <taxon>Leptospirales</taxon>
        <taxon>Leptospiraceae</taxon>
        <taxon>Turneriella</taxon>
    </lineage>
</organism>
<dbReference type="STRING" id="869212.Turpa_3308"/>
<sequence>MIKDFERYKNIYDEVAEYTFMDWHEPRSFFSKETAPKIGEVGIYIFKAKTLKQFNQKYNTRIHSSIFYVGRTQHLQQRMRGHFRGGEVDSAPVAKKILEKLEPKFAGKTYKALAKDKTYKAKLINLQAQLVGDIMVSFIEETDHPRQALKEILFSLRFESDFNAWHTH</sequence>
<gene>
    <name evidence="1" type="ordered locus">Turpa_3308</name>
</gene>
<evidence type="ECO:0008006" key="3">
    <source>
        <dbReference type="Google" id="ProtNLM"/>
    </source>
</evidence>
<dbReference type="EMBL" id="CP002959">
    <property type="protein sequence ID" value="AFM13946.1"/>
    <property type="molecule type" value="Genomic_DNA"/>
</dbReference>
<protein>
    <recommendedName>
        <fullName evidence="3">GIY-YIG domain-containing protein</fullName>
    </recommendedName>
</protein>
<dbReference type="Proteomes" id="UP000006048">
    <property type="component" value="Chromosome"/>
</dbReference>
<evidence type="ECO:0000313" key="2">
    <source>
        <dbReference type="Proteomes" id="UP000006048"/>
    </source>
</evidence>
<keyword evidence="2" id="KW-1185">Reference proteome</keyword>
<name>I4B9I9_TURPD</name>
<dbReference type="AlphaFoldDB" id="I4B9I9"/>